<accession>A0A2G3DXE2</accession>
<organism evidence="2 3">
    <name type="scientific">Pseudobutyrivibrio ruminis</name>
    <dbReference type="NCBI Taxonomy" id="46206"/>
    <lineage>
        <taxon>Bacteria</taxon>
        <taxon>Bacillati</taxon>
        <taxon>Bacillota</taxon>
        <taxon>Clostridia</taxon>
        <taxon>Lachnospirales</taxon>
        <taxon>Lachnospiraceae</taxon>
        <taxon>Pseudobutyrivibrio</taxon>
    </lineage>
</organism>
<dbReference type="SUPFAM" id="SSF52266">
    <property type="entry name" value="SGNH hydrolase"/>
    <property type="match status" value="1"/>
</dbReference>
<comment type="caution">
    <text evidence="2">The sequence shown here is derived from an EMBL/GenBank/DDBJ whole genome shotgun (WGS) entry which is preliminary data.</text>
</comment>
<dbReference type="RefSeq" id="WP_099391357.1">
    <property type="nucleotide sequence ID" value="NZ_PDYF01000008.1"/>
</dbReference>
<dbReference type="Gene3D" id="3.40.50.1110">
    <property type="entry name" value="SGNH hydrolase"/>
    <property type="match status" value="1"/>
</dbReference>
<gene>
    <name evidence="2" type="ORF">CSX01_02735</name>
</gene>
<evidence type="ECO:0000313" key="2">
    <source>
        <dbReference type="EMBL" id="PHU35535.1"/>
    </source>
</evidence>
<dbReference type="Proteomes" id="UP000225889">
    <property type="component" value="Unassembled WGS sequence"/>
</dbReference>
<reference evidence="2 3" key="1">
    <citation type="submission" date="2017-10" db="EMBL/GenBank/DDBJ databases">
        <title>Resolving the taxonomy of Roseburia spp., Eubacterium rectale and Agathobacter spp. through phylogenomic analysis.</title>
        <authorList>
            <person name="Sheridan P.O."/>
            <person name="Walker A.W."/>
            <person name="Duncan S.H."/>
            <person name="Scott K.P."/>
            <person name="Toole P.W.O."/>
            <person name="Luis P."/>
            <person name="Flint H.J."/>
        </authorList>
    </citation>
    <scope>NUCLEOTIDE SEQUENCE [LARGE SCALE GENOMIC DNA]</scope>
    <source>
        <strain evidence="2 3">JK626</strain>
    </source>
</reference>
<reference evidence="2 3" key="2">
    <citation type="submission" date="2017-10" db="EMBL/GenBank/DDBJ databases">
        <authorList>
            <person name="Banno H."/>
            <person name="Chua N.-H."/>
        </authorList>
    </citation>
    <scope>NUCLEOTIDE SEQUENCE [LARGE SCALE GENOMIC DNA]</scope>
    <source>
        <strain evidence="2 3">JK626</strain>
    </source>
</reference>
<dbReference type="InterPro" id="IPR040794">
    <property type="entry name" value="CE2_N"/>
</dbReference>
<protein>
    <submittedName>
        <fullName evidence="2">Electron transporter RnfD</fullName>
    </submittedName>
</protein>
<dbReference type="EMBL" id="PDYF01000008">
    <property type="protein sequence ID" value="PHU35535.1"/>
    <property type="molecule type" value="Genomic_DNA"/>
</dbReference>
<evidence type="ECO:0000313" key="3">
    <source>
        <dbReference type="Proteomes" id="UP000225889"/>
    </source>
</evidence>
<dbReference type="Pfam" id="PF17996">
    <property type="entry name" value="CE2_N"/>
    <property type="match status" value="1"/>
</dbReference>
<dbReference type="Gene3D" id="2.60.120.260">
    <property type="entry name" value="Galactose-binding domain-like"/>
    <property type="match status" value="1"/>
</dbReference>
<dbReference type="InterPro" id="IPR052762">
    <property type="entry name" value="PCW_deacetylase/CE"/>
</dbReference>
<feature type="domain" description="Carbohydrate esterase 2 N-terminal" evidence="1">
    <location>
        <begin position="12"/>
        <end position="120"/>
    </location>
</feature>
<name>A0A2G3DXE2_9FIRM</name>
<dbReference type="PANTHER" id="PTHR37834">
    <property type="entry name" value="GDSL-LIKE LIPASE/ACYLHYDROLASE DOMAIN PROTEIN (AFU_ORTHOLOGUE AFUA_2G00620)"/>
    <property type="match status" value="1"/>
</dbReference>
<proteinExistence type="predicted"/>
<dbReference type="PANTHER" id="PTHR37834:SF2">
    <property type="entry name" value="ESTERASE, SGNH HYDROLASE-TYPE"/>
    <property type="match status" value="1"/>
</dbReference>
<evidence type="ECO:0000259" key="1">
    <source>
        <dbReference type="Pfam" id="PF17996"/>
    </source>
</evidence>
<dbReference type="InterPro" id="IPR036514">
    <property type="entry name" value="SGNH_hydro_sf"/>
</dbReference>
<sequence length="352" mass="40834">MFIKSDNEFLEYCGRIYCEADKKVFIYPCSYVKLKFRGKYIKAIVDNNQGYWENYLGCILDGRQSKIKLSDDNYKQELILMENTDSNEHEVMLFKRQDSCHEVGLYGFEVDEDAVLLQLPEKTKGKIEVYGDSVSAGEVSEAFDYMGKPDPTWHMGELSNSYYSYAWLTARKLNAQIHDIAQGGIALLDNTGWFNEPNYIGMESVYDKVRYNPAFGKPVKWDFNNYTPDVVIVAIGQNDSHPDDYMAEDYNCAKAKNWREHYRDFILKLRTIYPEAHIVLCTTILEHHKNWDNAIEEVCREIADEKIHHFLFEKNGSGTPGHIRLQEAEKMSDELAEYIESFGISSLRRGEC</sequence>
<dbReference type="AlphaFoldDB" id="A0A2G3DXE2"/>